<dbReference type="AlphaFoldDB" id="A0A0W8FN73"/>
<name>A0A0W8FN73_9ZZZZ</name>
<feature type="domain" description="Zinc finger/thioredoxin putative" evidence="3">
    <location>
        <begin position="1"/>
        <end position="35"/>
    </location>
</feature>
<keyword evidence="2" id="KW-1133">Transmembrane helix</keyword>
<sequence>MVIQCRQCRTKFRFDDSLMQGSGVWLKCSRCGHVYFQENPLLKKDADLSPEPVRSIKESESQTAAKTESKTETPHIFYRDVEGLHSFDKTIETKKYFDEEINLNTERKRDEDISMEQEEVEQKEISSSKSSGKNWKVAVGSVFIILIISVAIFFIFPQSGEQIIKNVLVYIGISEPARPEIAVPQMVKLQDVRHRVVNNYILGPIGVVEGTAVNRAEYPISRILIKGDILDAYSVVLGEHTSYAGNILTDDELTNLSEEEIFMKLSRPEGLNNSNDKIMPNGQIPFMVIFTHEPAGVIKATVVTVGAERLLSE</sequence>
<feature type="transmembrane region" description="Helical" evidence="2">
    <location>
        <begin position="137"/>
        <end position="156"/>
    </location>
</feature>
<keyword evidence="2" id="KW-0812">Transmembrane</keyword>
<evidence type="ECO:0000256" key="2">
    <source>
        <dbReference type="SAM" id="Phobius"/>
    </source>
</evidence>
<organism evidence="4">
    <name type="scientific">hydrocarbon metagenome</name>
    <dbReference type="NCBI Taxonomy" id="938273"/>
    <lineage>
        <taxon>unclassified sequences</taxon>
        <taxon>metagenomes</taxon>
        <taxon>ecological metagenomes</taxon>
    </lineage>
</organism>
<comment type="caution">
    <text evidence="4">The sequence shown here is derived from an EMBL/GenBank/DDBJ whole genome shotgun (WGS) entry which is preliminary data.</text>
</comment>
<feature type="region of interest" description="Disordered" evidence="1">
    <location>
        <begin position="50"/>
        <end position="71"/>
    </location>
</feature>
<protein>
    <submittedName>
        <fullName evidence="4">Mj0042 family finger-like protein</fullName>
    </submittedName>
</protein>
<accession>A0A0W8FN73</accession>
<evidence type="ECO:0000256" key="1">
    <source>
        <dbReference type="SAM" id="MobiDB-lite"/>
    </source>
</evidence>
<proteinExistence type="predicted"/>
<dbReference type="EMBL" id="LNQE01000986">
    <property type="protein sequence ID" value="KUG22110.1"/>
    <property type="molecule type" value="Genomic_DNA"/>
</dbReference>
<gene>
    <name evidence="4" type="ORF">ASZ90_008128</name>
</gene>
<dbReference type="Pfam" id="PF13717">
    <property type="entry name" value="Zn_ribbon_4"/>
    <property type="match status" value="1"/>
</dbReference>
<evidence type="ECO:0000313" key="4">
    <source>
        <dbReference type="EMBL" id="KUG22110.1"/>
    </source>
</evidence>
<keyword evidence="2" id="KW-0472">Membrane</keyword>
<reference evidence="4" key="1">
    <citation type="journal article" date="2015" name="Proc. Natl. Acad. Sci. U.S.A.">
        <title>Networks of energetic and metabolic interactions define dynamics in microbial communities.</title>
        <authorList>
            <person name="Embree M."/>
            <person name="Liu J.K."/>
            <person name="Al-Bassam M.M."/>
            <person name="Zengler K."/>
        </authorList>
    </citation>
    <scope>NUCLEOTIDE SEQUENCE</scope>
</reference>
<dbReference type="NCBIfam" id="TIGR02098">
    <property type="entry name" value="MJ0042_CXXC"/>
    <property type="match status" value="1"/>
</dbReference>
<dbReference type="InterPro" id="IPR011723">
    <property type="entry name" value="Znf/thioredoxin_put"/>
</dbReference>
<evidence type="ECO:0000259" key="3">
    <source>
        <dbReference type="Pfam" id="PF13717"/>
    </source>
</evidence>